<evidence type="ECO:0008006" key="2">
    <source>
        <dbReference type="Google" id="ProtNLM"/>
    </source>
</evidence>
<reference evidence="1" key="1">
    <citation type="submission" date="2017-02" db="EMBL/GenBank/DDBJ databases">
        <title>Delving into the versatile metabolic prowess of the omnipresent phylum Bacteroidetes.</title>
        <authorList>
            <person name="Nobu M.K."/>
            <person name="Mei R."/>
            <person name="Narihiro T."/>
            <person name="Kuroda K."/>
            <person name="Liu W.-T."/>
        </authorList>
    </citation>
    <scope>NUCLEOTIDE SEQUENCE</scope>
    <source>
        <strain evidence="1">ADurb.Bin276</strain>
    </source>
</reference>
<evidence type="ECO:0000313" key="1">
    <source>
        <dbReference type="EMBL" id="OQA58097.1"/>
    </source>
</evidence>
<dbReference type="EMBL" id="MWBQ01000079">
    <property type="protein sequence ID" value="OQA58097.1"/>
    <property type="molecule type" value="Genomic_DNA"/>
</dbReference>
<sequence length="118" mass="14241">MNLEDFTEHFESFVIFIQEAWEQKDLEILKAIVSDCEDFIHSHGHQFKCYSQTVKEWKETYRKNREERKEIVKGICEWCGRKKGTNCHHLAKRGRLVLYNDVRLLRILCADCHRLFHS</sequence>
<comment type="caution">
    <text evidence="1">The sequence shown here is derived from an EMBL/GenBank/DDBJ whole genome shotgun (WGS) entry which is preliminary data.</text>
</comment>
<dbReference type="Proteomes" id="UP000485569">
    <property type="component" value="Unassembled WGS sequence"/>
</dbReference>
<organism evidence="1">
    <name type="scientific">Candidatus Atribacter allofermentans</name>
    <dbReference type="NCBI Taxonomy" id="1852833"/>
    <lineage>
        <taxon>Bacteria</taxon>
        <taxon>Pseudomonadati</taxon>
        <taxon>Atribacterota</taxon>
        <taxon>Atribacteria</taxon>
        <taxon>Atribacterales</taxon>
        <taxon>Atribacteraceae</taxon>
        <taxon>Atribacter</taxon>
    </lineage>
</organism>
<name>A0A1V5SUA5_9BACT</name>
<gene>
    <name evidence="1" type="ORF">BWY41_01105</name>
</gene>
<protein>
    <recommendedName>
        <fullName evidence="2">HNH endonuclease</fullName>
    </recommendedName>
</protein>
<proteinExistence type="predicted"/>
<accession>A0A1V5SUA5</accession>
<dbReference type="AlphaFoldDB" id="A0A1V5SUA5"/>